<dbReference type="InParanoid" id="G2XX75"/>
<dbReference type="EMBL" id="FQ790275">
    <property type="protein sequence ID" value="CCD45153.1"/>
    <property type="molecule type" value="Genomic_DNA"/>
</dbReference>
<proteinExistence type="predicted"/>
<organism evidence="1 2">
    <name type="scientific">Botryotinia fuckeliana (strain T4)</name>
    <name type="common">Noble rot fungus</name>
    <name type="synonym">Botrytis cinerea</name>
    <dbReference type="NCBI Taxonomy" id="999810"/>
    <lineage>
        <taxon>Eukaryota</taxon>
        <taxon>Fungi</taxon>
        <taxon>Dikarya</taxon>
        <taxon>Ascomycota</taxon>
        <taxon>Pezizomycotina</taxon>
        <taxon>Leotiomycetes</taxon>
        <taxon>Helotiales</taxon>
        <taxon>Sclerotiniaceae</taxon>
        <taxon>Botrytis</taxon>
    </lineage>
</organism>
<dbReference type="AlphaFoldDB" id="G2XX75"/>
<gene>
    <name evidence="1" type="ORF">BofuT4_P008700.1</name>
</gene>
<accession>G2XX75</accession>
<dbReference type="HOGENOM" id="CLU_2170676_0_0_1"/>
<evidence type="ECO:0000313" key="1">
    <source>
        <dbReference type="EMBL" id="CCD45153.1"/>
    </source>
</evidence>
<dbReference type="Proteomes" id="UP000008177">
    <property type="component" value="Unplaced contigs"/>
</dbReference>
<reference evidence="2" key="1">
    <citation type="journal article" date="2011" name="PLoS Genet.">
        <title>Genomic analysis of the necrotrophic fungal pathogens Sclerotinia sclerotiorum and Botrytis cinerea.</title>
        <authorList>
            <person name="Amselem J."/>
            <person name="Cuomo C.A."/>
            <person name="van Kan J.A."/>
            <person name="Viaud M."/>
            <person name="Benito E.P."/>
            <person name="Couloux A."/>
            <person name="Coutinho P.M."/>
            <person name="de Vries R.P."/>
            <person name="Dyer P.S."/>
            <person name="Fillinger S."/>
            <person name="Fournier E."/>
            <person name="Gout L."/>
            <person name="Hahn M."/>
            <person name="Kohn L."/>
            <person name="Lapalu N."/>
            <person name="Plummer K.M."/>
            <person name="Pradier J.M."/>
            <person name="Quevillon E."/>
            <person name="Sharon A."/>
            <person name="Simon A."/>
            <person name="ten Have A."/>
            <person name="Tudzynski B."/>
            <person name="Tudzynski P."/>
            <person name="Wincker P."/>
            <person name="Andrew M."/>
            <person name="Anthouard V."/>
            <person name="Beever R.E."/>
            <person name="Beffa R."/>
            <person name="Benoit I."/>
            <person name="Bouzid O."/>
            <person name="Brault B."/>
            <person name="Chen Z."/>
            <person name="Choquer M."/>
            <person name="Collemare J."/>
            <person name="Cotton P."/>
            <person name="Danchin E.G."/>
            <person name="Da Silva C."/>
            <person name="Gautier A."/>
            <person name="Giraud C."/>
            <person name="Giraud T."/>
            <person name="Gonzalez C."/>
            <person name="Grossetete S."/>
            <person name="Guldener U."/>
            <person name="Henrissat B."/>
            <person name="Howlett B.J."/>
            <person name="Kodira C."/>
            <person name="Kretschmer M."/>
            <person name="Lappartient A."/>
            <person name="Leroch M."/>
            <person name="Levis C."/>
            <person name="Mauceli E."/>
            <person name="Neuveglise C."/>
            <person name="Oeser B."/>
            <person name="Pearson M."/>
            <person name="Poulain J."/>
            <person name="Poussereau N."/>
            <person name="Quesneville H."/>
            <person name="Rascle C."/>
            <person name="Schumacher J."/>
            <person name="Segurens B."/>
            <person name="Sexton A."/>
            <person name="Silva E."/>
            <person name="Sirven C."/>
            <person name="Soanes D.M."/>
            <person name="Talbot N.J."/>
            <person name="Templeton M."/>
            <person name="Yandava C."/>
            <person name="Yarden O."/>
            <person name="Zeng Q."/>
            <person name="Rollins J.A."/>
            <person name="Lebrun M.H."/>
            <person name="Dickman M."/>
        </authorList>
    </citation>
    <scope>NUCLEOTIDE SEQUENCE [LARGE SCALE GENOMIC DNA]</scope>
    <source>
        <strain evidence="2">T4</strain>
    </source>
</reference>
<evidence type="ECO:0000313" key="2">
    <source>
        <dbReference type="Proteomes" id="UP000008177"/>
    </source>
</evidence>
<sequence length="110" mass="12223">MPQQLTKLVNTRKITISQRSTGLVDLDHPASTLVDLSSAKPTQNFPAIEAEETGEKSRKIEVWSVQHTSPGHRLEPNYLLNGLALCSAFYATFTQLGERVSSRDKETLEP</sequence>
<protein>
    <submittedName>
        <fullName evidence="1">Uncharacterized protein</fullName>
    </submittedName>
</protein>
<name>G2XX75_BOTF4</name>